<dbReference type="EMBL" id="KZ990182">
    <property type="protein sequence ID" value="RKP24514.1"/>
    <property type="molecule type" value="Genomic_DNA"/>
</dbReference>
<accession>A0A4P9YX21</accession>
<gene>
    <name evidence="2" type="ORF">SYNPS1DRAFT_29722</name>
</gene>
<organism evidence="2 3">
    <name type="scientific">Syncephalis pseudoplumigaleata</name>
    <dbReference type="NCBI Taxonomy" id="1712513"/>
    <lineage>
        <taxon>Eukaryota</taxon>
        <taxon>Fungi</taxon>
        <taxon>Fungi incertae sedis</taxon>
        <taxon>Zoopagomycota</taxon>
        <taxon>Zoopagomycotina</taxon>
        <taxon>Zoopagomycetes</taxon>
        <taxon>Zoopagales</taxon>
        <taxon>Piptocephalidaceae</taxon>
        <taxon>Syncephalis</taxon>
    </lineage>
</organism>
<keyword evidence="1" id="KW-1133">Transmembrane helix</keyword>
<keyword evidence="1" id="KW-0812">Transmembrane</keyword>
<name>A0A4P9YX21_9FUNG</name>
<evidence type="ECO:0000313" key="3">
    <source>
        <dbReference type="Proteomes" id="UP000278143"/>
    </source>
</evidence>
<dbReference type="Proteomes" id="UP000278143">
    <property type="component" value="Unassembled WGS sequence"/>
</dbReference>
<evidence type="ECO:0000313" key="2">
    <source>
        <dbReference type="EMBL" id="RKP24514.1"/>
    </source>
</evidence>
<feature type="transmembrane region" description="Helical" evidence="1">
    <location>
        <begin position="150"/>
        <end position="171"/>
    </location>
</feature>
<keyword evidence="1" id="KW-0472">Membrane</keyword>
<dbReference type="AlphaFoldDB" id="A0A4P9YX21"/>
<feature type="transmembrane region" description="Helical" evidence="1">
    <location>
        <begin position="183"/>
        <end position="204"/>
    </location>
</feature>
<feature type="transmembrane region" description="Helical" evidence="1">
    <location>
        <begin position="224"/>
        <end position="248"/>
    </location>
</feature>
<feature type="transmembrane region" description="Helical" evidence="1">
    <location>
        <begin position="269"/>
        <end position="289"/>
    </location>
</feature>
<sequence length="350" mass="39496">MYNERVGAYVSTERISIDCLSLPLLSYYPPRMPLVRYYRLTKYPIPDGATREWRIFRHPLGELNILDFLHERGDDEADRHHRLAGIQMLVCATVVAFYVFVRNLIVSTRMTIARPNTLTPWCCLVSSALGVVTSILALITFLGIAFNCRILILAIITSWSLSQISNSLILLRRAYLVLYRRKWVVYIGIPLMLASLNCPVVVVFTTFSTLEPGVGCACYYSTEFLWYGTGASVLVNIFFSGIFCYIALRQYRLFRSNAWKRLARDGIQTMAMAAFSNIASSVLMIAHVGHINLDMLLIADRLFVTTILISYCKGINKSVGTSHRPHTECVLNLAQTSADESNDHAQSIRA</sequence>
<dbReference type="OrthoDB" id="5587891at2759"/>
<feature type="transmembrane region" description="Helical" evidence="1">
    <location>
        <begin position="121"/>
        <end position="144"/>
    </location>
</feature>
<keyword evidence="3" id="KW-1185">Reference proteome</keyword>
<reference evidence="3" key="1">
    <citation type="journal article" date="2018" name="Nat. Microbiol.">
        <title>Leveraging single-cell genomics to expand the fungal tree of life.</title>
        <authorList>
            <person name="Ahrendt S.R."/>
            <person name="Quandt C.A."/>
            <person name="Ciobanu D."/>
            <person name="Clum A."/>
            <person name="Salamov A."/>
            <person name="Andreopoulos B."/>
            <person name="Cheng J.F."/>
            <person name="Woyke T."/>
            <person name="Pelin A."/>
            <person name="Henrissat B."/>
            <person name="Reynolds N.K."/>
            <person name="Benny G.L."/>
            <person name="Smith M.E."/>
            <person name="James T.Y."/>
            <person name="Grigoriev I.V."/>
        </authorList>
    </citation>
    <scope>NUCLEOTIDE SEQUENCE [LARGE SCALE GENOMIC DNA]</scope>
    <source>
        <strain evidence="3">Benny S71-1</strain>
    </source>
</reference>
<proteinExistence type="predicted"/>
<feature type="transmembrane region" description="Helical" evidence="1">
    <location>
        <begin position="83"/>
        <end position="101"/>
    </location>
</feature>
<evidence type="ECO:0000256" key="1">
    <source>
        <dbReference type="SAM" id="Phobius"/>
    </source>
</evidence>
<protein>
    <submittedName>
        <fullName evidence="2">Uncharacterized protein</fullName>
    </submittedName>
</protein>